<reference evidence="2" key="1">
    <citation type="submission" date="2018-02" db="EMBL/GenBank/DDBJ databases">
        <title>Rhizophora mucronata_Transcriptome.</title>
        <authorList>
            <person name="Meera S.P."/>
            <person name="Sreeshan A."/>
            <person name="Augustine A."/>
        </authorList>
    </citation>
    <scope>NUCLEOTIDE SEQUENCE</scope>
    <source>
        <tissue evidence="2">Leaf</tissue>
    </source>
</reference>
<protein>
    <submittedName>
        <fullName evidence="2">Uncharacterized protein</fullName>
    </submittedName>
</protein>
<accession>A0A2P2QKB0</accession>
<dbReference type="AlphaFoldDB" id="A0A2P2QKB0"/>
<keyword evidence="1" id="KW-0472">Membrane</keyword>
<feature type="transmembrane region" description="Helical" evidence="1">
    <location>
        <begin position="6"/>
        <end position="27"/>
    </location>
</feature>
<keyword evidence="1" id="KW-0812">Transmembrane</keyword>
<name>A0A2P2QKB0_RHIMU</name>
<organism evidence="2">
    <name type="scientific">Rhizophora mucronata</name>
    <name type="common">Asiatic mangrove</name>
    <dbReference type="NCBI Taxonomy" id="61149"/>
    <lineage>
        <taxon>Eukaryota</taxon>
        <taxon>Viridiplantae</taxon>
        <taxon>Streptophyta</taxon>
        <taxon>Embryophyta</taxon>
        <taxon>Tracheophyta</taxon>
        <taxon>Spermatophyta</taxon>
        <taxon>Magnoliopsida</taxon>
        <taxon>eudicotyledons</taxon>
        <taxon>Gunneridae</taxon>
        <taxon>Pentapetalae</taxon>
        <taxon>rosids</taxon>
        <taxon>fabids</taxon>
        <taxon>Malpighiales</taxon>
        <taxon>Rhizophoraceae</taxon>
        <taxon>Rhizophora</taxon>
    </lineage>
</organism>
<evidence type="ECO:0000256" key="1">
    <source>
        <dbReference type="SAM" id="Phobius"/>
    </source>
</evidence>
<sequence length="42" mass="4683">MVLSCPLLFVCVPFSSFLSFAPILYLFDTGLHDKYKLSSAPN</sequence>
<dbReference type="EMBL" id="GGEC01086871">
    <property type="protein sequence ID" value="MBX67355.1"/>
    <property type="molecule type" value="Transcribed_RNA"/>
</dbReference>
<evidence type="ECO:0000313" key="2">
    <source>
        <dbReference type="EMBL" id="MBX67355.1"/>
    </source>
</evidence>
<proteinExistence type="predicted"/>
<keyword evidence="1" id="KW-1133">Transmembrane helix</keyword>